<reference evidence="3" key="1">
    <citation type="submission" date="2020-04" db="EMBL/GenBank/DDBJ databases">
        <authorList>
            <person name="Alioto T."/>
            <person name="Alioto T."/>
            <person name="Gomez Garrido J."/>
        </authorList>
    </citation>
    <scope>NUCLEOTIDE SEQUENCE</scope>
    <source>
        <strain evidence="3">A484AB</strain>
    </source>
</reference>
<protein>
    <recommendedName>
        <fullName evidence="2">Integrase core domain-containing protein</fullName>
    </recommendedName>
</protein>
<dbReference type="PANTHER" id="PTHR46791">
    <property type="entry name" value="EXPRESSED PROTEIN"/>
    <property type="match status" value="1"/>
</dbReference>
<feature type="region of interest" description="Disordered" evidence="1">
    <location>
        <begin position="1"/>
        <end position="22"/>
    </location>
</feature>
<dbReference type="Proteomes" id="UP001152795">
    <property type="component" value="Unassembled WGS sequence"/>
</dbReference>
<proteinExistence type="predicted"/>
<keyword evidence="4" id="KW-1185">Reference proteome</keyword>
<gene>
    <name evidence="3" type="ORF">PACLA_8A056036</name>
</gene>
<dbReference type="PANTHER" id="PTHR46791:SF13">
    <property type="entry name" value="CLR5 DOMAIN-CONTAINING PROTEIN"/>
    <property type="match status" value="1"/>
</dbReference>
<evidence type="ECO:0000259" key="2">
    <source>
        <dbReference type="Pfam" id="PF24764"/>
    </source>
</evidence>
<dbReference type="EMBL" id="CACRXK020000546">
    <property type="protein sequence ID" value="CAB3982850.1"/>
    <property type="molecule type" value="Genomic_DNA"/>
</dbReference>
<evidence type="ECO:0000256" key="1">
    <source>
        <dbReference type="SAM" id="MobiDB-lite"/>
    </source>
</evidence>
<dbReference type="InterPro" id="IPR058913">
    <property type="entry name" value="Integrase_dom_put"/>
</dbReference>
<evidence type="ECO:0000313" key="3">
    <source>
        <dbReference type="EMBL" id="CAB3982850.1"/>
    </source>
</evidence>
<evidence type="ECO:0000313" key="4">
    <source>
        <dbReference type="Proteomes" id="UP001152795"/>
    </source>
</evidence>
<organism evidence="3 4">
    <name type="scientific">Paramuricea clavata</name>
    <name type="common">Red gorgonian</name>
    <name type="synonym">Violescent sea-whip</name>
    <dbReference type="NCBI Taxonomy" id="317549"/>
    <lineage>
        <taxon>Eukaryota</taxon>
        <taxon>Metazoa</taxon>
        <taxon>Cnidaria</taxon>
        <taxon>Anthozoa</taxon>
        <taxon>Octocorallia</taxon>
        <taxon>Malacalcyonacea</taxon>
        <taxon>Plexauridae</taxon>
        <taxon>Paramuricea</taxon>
    </lineage>
</organism>
<comment type="caution">
    <text evidence="3">The sequence shown here is derived from an EMBL/GenBank/DDBJ whole genome shotgun (WGS) entry which is preliminary data.</text>
</comment>
<dbReference type="OrthoDB" id="6119988at2759"/>
<dbReference type="AlphaFoldDB" id="A0A6S7GBW7"/>
<name>A0A6S7GBW7_PARCT</name>
<feature type="domain" description="Integrase core" evidence="2">
    <location>
        <begin position="13"/>
        <end position="134"/>
    </location>
</feature>
<accession>A0A6S7GBW7</accession>
<sequence length="217" mass="25450">MESSDDNSDFTDDTFEDIEEESGCPVQLVTDLGTENGTAAALQSYFHDNSEAHRYVPSPRNQRIEGWWAYYARSHSQCWRIFFKDLESQGIVGTACEINMECLWYCFHKLLQTELDLVKEHWNSHRIRKSRHNTIPGRPDSLYFLPQLHGSRDYLFQLAAAEIRFASENIIEDELANDHQEYFEYVRNNLSLSHPEDWEETLNMFRRLMNIAANGDD</sequence>
<dbReference type="Pfam" id="PF24764">
    <property type="entry name" value="rva_4"/>
    <property type="match status" value="1"/>
</dbReference>